<reference evidence="1 2" key="1">
    <citation type="submission" date="2021-01" db="EMBL/GenBank/DDBJ databases">
        <title>C459-1 draft genome sequence.</title>
        <authorList>
            <person name="Zhang X.-F."/>
        </authorList>
    </citation>
    <scope>NUCLEOTIDE SEQUENCE [LARGE SCALE GENOMIC DNA]</scope>
    <source>
        <strain evidence="2">C459-1</strain>
    </source>
</reference>
<gene>
    <name evidence="1" type="ORF">JKG61_22290</name>
</gene>
<dbReference type="Proteomes" id="UP000625283">
    <property type="component" value="Unassembled WGS sequence"/>
</dbReference>
<proteinExistence type="predicted"/>
<sequence>MKEKDGSGMQILNFHISHFIGNSMLDNIIQLLNHYNRISVFLFSAECHSEVKEAIENIRTKSTFAYYYSVYSSDYLAEIKGDSRYFSNVNEFYKIMYRDSKKIFKYISKHHRGLKKSSINLPNMPYINEEFLNFKPIVSNVLNIYKADNTPFISHHHSWEKAPLEIRWQIIIESLESLDEIHKSWGEEKKLSDRFFLPTLILVFPYHHPIIKKALEKRGKNNYTKMFNAEQNDDYLFGIKELDDSEISLEKLKDEANQITSTQIEVLDGITFLHSTFQFSPSIRFPIKSSELNSSISLVSLGKKNGILTGKHPYKAILKIGKKLNSVYLKDEIEKYLNNRNGQILVISDLPIEWILINNIPLGFITDVCRIQDSNIQGIINNYSAFSKIRFQLSSISVKRTLVIFSDDDQDKIDFMTSYNLAKSYQHKLGFGIEIVSSIIEIKKLIQQFDPEILIFDCHCNFDKDSLTCYLKIGNEKIYPKDIVANSIAAPIIYLASCNTNPNYDNLDKLNDAFFVSGALSVTGTFLPINMTKGTLTYLRMLNLLNSKNERSASGNWLHLVCFTIRTSLIWDARIKSLEELDRDLTSEEHEKFIEFLTQLHNFEERKTVFKSLVEKGVKLSENLKLTLSDTNLEFMYYNHYGRPDLIMFKD</sequence>
<evidence type="ECO:0000313" key="2">
    <source>
        <dbReference type="Proteomes" id="UP000625283"/>
    </source>
</evidence>
<accession>A0ABS1RAY2</accession>
<dbReference type="EMBL" id="JAERTY010000019">
    <property type="protein sequence ID" value="MBL1411505.1"/>
    <property type="molecule type" value="Genomic_DNA"/>
</dbReference>
<organism evidence="1 2">
    <name type="scientific">Sphingobacterium faecale</name>
    <dbReference type="NCBI Taxonomy" id="2803775"/>
    <lineage>
        <taxon>Bacteria</taxon>
        <taxon>Pseudomonadati</taxon>
        <taxon>Bacteroidota</taxon>
        <taxon>Sphingobacteriia</taxon>
        <taxon>Sphingobacteriales</taxon>
        <taxon>Sphingobacteriaceae</taxon>
        <taxon>Sphingobacterium</taxon>
    </lineage>
</organism>
<dbReference type="RefSeq" id="WP_202105221.1">
    <property type="nucleotide sequence ID" value="NZ_JAERTY010000019.1"/>
</dbReference>
<evidence type="ECO:0000313" key="1">
    <source>
        <dbReference type="EMBL" id="MBL1411505.1"/>
    </source>
</evidence>
<protein>
    <recommendedName>
        <fullName evidence="3">CHAT domain-containing protein</fullName>
    </recommendedName>
</protein>
<comment type="caution">
    <text evidence="1">The sequence shown here is derived from an EMBL/GenBank/DDBJ whole genome shotgun (WGS) entry which is preliminary data.</text>
</comment>
<name>A0ABS1RAY2_9SPHI</name>
<evidence type="ECO:0008006" key="3">
    <source>
        <dbReference type="Google" id="ProtNLM"/>
    </source>
</evidence>
<keyword evidence="2" id="KW-1185">Reference proteome</keyword>